<gene>
    <name evidence="4" type="ORF">FE782_19055</name>
</gene>
<dbReference type="RefSeq" id="WP_138195829.1">
    <property type="nucleotide sequence ID" value="NZ_VCIW01000013.1"/>
</dbReference>
<feature type="domain" description="GerMN" evidence="3">
    <location>
        <begin position="65"/>
        <end position="172"/>
    </location>
</feature>
<evidence type="ECO:0000313" key="4">
    <source>
        <dbReference type="EMBL" id="TLS50795.1"/>
    </source>
</evidence>
<evidence type="ECO:0000259" key="3">
    <source>
        <dbReference type="Pfam" id="PF10646"/>
    </source>
</evidence>
<dbReference type="AlphaFoldDB" id="A0A5R9GH76"/>
<feature type="region of interest" description="Disordered" evidence="1">
    <location>
        <begin position="25"/>
        <end position="58"/>
    </location>
</feature>
<dbReference type="EMBL" id="VCIW01000013">
    <property type="protein sequence ID" value="TLS50795.1"/>
    <property type="molecule type" value="Genomic_DNA"/>
</dbReference>
<name>A0A5R9GH76_9BACL</name>
<evidence type="ECO:0000313" key="5">
    <source>
        <dbReference type="Proteomes" id="UP000309676"/>
    </source>
</evidence>
<dbReference type="InterPro" id="IPR019606">
    <property type="entry name" value="GerMN"/>
</dbReference>
<dbReference type="Pfam" id="PF10646">
    <property type="entry name" value="Germane"/>
    <property type="match status" value="1"/>
</dbReference>
<protein>
    <submittedName>
        <fullName evidence="4">GerMN domain-containing protein</fullName>
    </submittedName>
</protein>
<feature type="signal peptide" evidence="2">
    <location>
        <begin position="1"/>
        <end position="17"/>
    </location>
</feature>
<evidence type="ECO:0000256" key="2">
    <source>
        <dbReference type="SAM" id="SignalP"/>
    </source>
</evidence>
<reference evidence="4 5" key="1">
    <citation type="submission" date="2019-05" db="EMBL/GenBank/DDBJ databases">
        <authorList>
            <person name="Narsing Rao M.P."/>
            <person name="Li W.J."/>
        </authorList>
    </citation>
    <scope>NUCLEOTIDE SEQUENCE [LARGE SCALE GENOMIC DNA]</scope>
    <source>
        <strain evidence="4 5">SYSU_K30003</strain>
    </source>
</reference>
<dbReference type="PROSITE" id="PS51257">
    <property type="entry name" value="PROKAR_LIPOPROTEIN"/>
    <property type="match status" value="1"/>
</dbReference>
<sequence length="188" mass="20173">MKNIGYALALFALLSLAAGCGANPSASPEGKGYIETVSDGGNGGHNGAGEAKPTPTSNKMTIQAYYTDDDIMELHPFVREIEVSPEHSKYEGAFNALQSEDGGVTTLWKHVELNSITFVAESGRLSMNISLPDEARLGAGGEALALEALKNTMFQFDEVKHIELTVDGRQVESLMGHVDLEHPITRPQ</sequence>
<dbReference type="Proteomes" id="UP000309676">
    <property type="component" value="Unassembled WGS sequence"/>
</dbReference>
<keyword evidence="2" id="KW-0732">Signal</keyword>
<accession>A0A5R9GH76</accession>
<dbReference type="OrthoDB" id="1954033at2"/>
<organism evidence="4 5">
    <name type="scientific">Paenibacillus antri</name>
    <dbReference type="NCBI Taxonomy" id="2582848"/>
    <lineage>
        <taxon>Bacteria</taxon>
        <taxon>Bacillati</taxon>
        <taxon>Bacillota</taxon>
        <taxon>Bacilli</taxon>
        <taxon>Bacillales</taxon>
        <taxon>Paenibacillaceae</taxon>
        <taxon>Paenibacillus</taxon>
    </lineage>
</organism>
<feature type="chain" id="PRO_5038400463" evidence="2">
    <location>
        <begin position="18"/>
        <end position="188"/>
    </location>
</feature>
<evidence type="ECO:0000256" key="1">
    <source>
        <dbReference type="SAM" id="MobiDB-lite"/>
    </source>
</evidence>
<keyword evidence="5" id="KW-1185">Reference proteome</keyword>
<proteinExistence type="predicted"/>
<comment type="caution">
    <text evidence="4">The sequence shown here is derived from an EMBL/GenBank/DDBJ whole genome shotgun (WGS) entry which is preliminary data.</text>
</comment>